<dbReference type="SUPFAM" id="SSF142338">
    <property type="entry name" value="CofD-like"/>
    <property type="match status" value="1"/>
</dbReference>
<proteinExistence type="inferred from homology"/>
<accession>A0ABU4W7R6</accession>
<dbReference type="Proteomes" id="UP001279681">
    <property type="component" value="Unassembled WGS sequence"/>
</dbReference>
<organism evidence="3 4">
    <name type="scientific">Candidatus Cetobacterium colombiensis</name>
    <dbReference type="NCBI Taxonomy" id="3073100"/>
    <lineage>
        <taxon>Bacteria</taxon>
        <taxon>Fusobacteriati</taxon>
        <taxon>Fusobacteriota</taxon>
        <taxon>Fusobacteriia</taxon>
        <taxon>Fusobacteriales</taxon>
        <taxon>Fusobacteriaceae</taxon>
        <taxon>Cetobacterium</taxon>
    </lineage>
</organism>
<reference evidence="4" key="1">
    <citation type="submission" date="2023-07" db="EMBL/GenBank/DDBJ databases">
        <authorList>
            <person name="Colorado M.A."/>
            <person name="Villamil L.M."/>
            <person name="Melo J.F."/>
            <person name="Rodriguez J.A."/>
            <person name="Ruiz R.Y."/>
        </authorList>
    </citation>
    <scope>NUCLEOTIDE SEQUENCE [LARGE SCALE GENOMIC DNA]</scope>
    <source>
        <strain evidence="4">C33</strain>
    </source>
</reference>
<protein>
    <recommendedName>
        <fullName evidence="2">Putative gluconeogenesis factor</fullName>
    </recommendedName>
</protein>
<dbReference type="Gene3D" id="3.40.50.10680">
    <property type="entry name" value="CofD-like domains"/>
    <property type="match status" value="1"/>
</dbReference>
<dbReference type="InterPro" id="IPR002882">
    <property type="entry name" value="CofD"/>
</dbReference>
<comment type="caution">
    <text evidence="3">The sequence shown here is derived from an EMBL/GenBank/DDBJ whole genome shotgun (WGS) entry which is preliminary data.</text>
</comment>
<dbReference type="NCBIfam" id="TIGR01826">
    <property type="entry name" value="CofD_related"/>
    <property type="match status" value="1"/>
</dbReference>
<evidence type="ECO:0000256" key="2">
    <source>
        <dbReference type="HAMAP-Rule" id="MF_00973"/>
    </source>
</evidence>
<sequence>MRNPKVVVIGGGSGLSVVLRGLKHFPIDITAIVSVADSGGSSGILKKEFNIPAPGDLRNVMIALSNVEPLIEEVFQYRFRENSSIGAHPLGNLLITAMTEITGDVQVAIRRLRKLFNINGKILPATLEKIELVAEKTSGGFVFGESDIPVLGEKIKRVFYDGKVNSPKENIKAIEEADLIVFSIGSLYTSIIPNLLLENMQEALKKSKAQKIYICNAMGQMGETENYSVADHIESINRHVGFDMIDKVIVNSVEIPEEIIDRYSAEGSTPVELDINRLKKMRVRVIKEPLIKIDIEKRVRHLSHKLAAVIYSQIDNLENFYDE</sequence>
<dbReference type="PANTHER" id="PTHR30135:SF3">
    <property type="entry name" value="GLUCONEOGENESIS FACTOR-RELATED"/>
    <property type="match status" value="1"/>
</dbReference>
<dbReference type="RefSeq" id="WP_320312488.1">
    <property type="nucleotide sequence ID" value="NZ_JAVIKH010000001.1"/>
</dbReference>
<evidence type="ECO:0000313" key="4">
    <source>
        <dbReference type="Proteomes" id="UP001279681"/>
    </source>
</evidence>
<comment type="subcellular location">
    <subcellularLocation>
        <location evidence="2">Cytoplasm</location>
    </subcellularLocation>
</comment>
<dbReference type="EMBL" id="JAVIKH010000001">
    <property type="protein sequence ID" value="MDX8335077.1"/>
    <property type="molecule type" value="Genomic_DNA"/>
</dbReference>
<gene>
    <name evidence="3" type="primary">yvcK</name>
    <name evidence="3" type="ORF">RFV38_00945</name>
</gene>
<dbReference type="InterPro" id="IPR038136">
    <property type="entry name" value="CofD-like_dom_sf"/>
</dbReference>
<name>A0ABU4W7R6_9FUSO</name>
<comment type="function">
    <text evidence="2">Required for morphogenesis under gluconeogenic growth conditions.</text>
</comment>
<evidence type="ECO:0000256" key="1">
    <source>
        <dbReference type="ARBA" id="ARBA00022490"/>
    </source>
</evidence>
<keyword evidence="4" id="KW-1185">Reference proteome</keyword>
<keyword evidence="1 2" id="KW-0963">Cytoplasm</keyword>
<comment type="similarity">
    <text evidence="2">Belongs to the gluconeogenesis factor family.</text>
</comment>
<evidence type="ECO:0000313" key="3">
    <source>
        <dbReference type="EMBL" id="MDX8335077.1"/>
    </source>
</evidence>
<dbReference type="InterPro" id="IPR010119">
    <property type="entry name" value="Gluconeogen_factor"/>
</dbReference>
<dbReference type="HAMAP" id="MF_00973">
    <property type="entry name" value="Gluconeogen_factor"/>
    <property type="match status" value="1"/>
</dbReference>
<dbReference type="Pfam" id="PF01933">
    <property type="entry name" value="CofD"/>
    <property type="match status" value="1"/>
</dbReference>
<dbReference type="PANTHER" id="PTHR30135">
    <property type="entry name" value="UNCHARACTERIZED PROTEIN YVCK-RELATED"/>
    <property type="match status" value="1"/>
</dbReference>
<dbReference type="CDD" id="cd07187">
    <property type="entry name" value="YvcK_like"/>
    <property type="match status" value="1"/>
</dbReference>